<reference evidence="4" key="1">
    <citation type="submission" date="2022-08" db="EMBL/GenBank/DDBJ databases">
        <title>A Global Phylogenomic Analysis of the Shiitake Genus Lentinula.</title>
        <authorList>
            <consortium name="DOE Joint Genome Institute"/>
            <person name="Sierra-Patev S."/>
            <person name="Min B."/>
            <person name="Naranjo-Ortiz M."/>
            <person name="Looney B."/>
            <person name="Konkel Z."/>
            <person name="Slot J.C."/>
            <person name="Sakamoto Y."/>
            <person name="Steenwyk J.L."/>
            <person name="Rokas A."/>
            <person name="Carro J."/>
            <person name="Camarero S."/>
            <person name="Ferreira P."/>
            <person name="Molpeceres G."/>
            <person name="Ruiz-Duenas F.J."/>
            <person name="Serrano A."/>
            <person name="Henrissat B."/>
            <person name="Drula E."/>
            <person name="Hughes K.W."/>
            <person name="Mata J.L."/>
            <person name="Ishikawa N.K."/>
            <person name="Vargas-Isla R."/>
            <person name="Ushijima S."/>
            <person name="Smith C.A."/>
            <person name="Ahrendt S."/>
            <person name="Andreopoulos W."/>
            <person name="He G."/>
            <person name="Labutti K."/>
            <person name="Lipzen A."/>
            <person name="Ng V."/>
            <person name="Riley R."/>
            <person name="Sandor L."/>
            <person name="Barry K."/>
            <person name="Martinez A.T."/>
            <person name="Xiao Y."/>
            <person name="Gibbons J.G."/>
            <person name="Terashima K."/>
            <person name="Grigoriev I.V."/>
            <person name="Hibbett D.S."/>
        </authorList>
    </citation>
    <scope>NUCLEOTIDE SEQUENCE</scope>
    <source>
        <strain evidence="4">RHP3577 ss4</strain>
    </source>
</reference>
<evidence type="ECO:0000256" key="2">
    <source>
        <dbReference type="SAM" id="Phobius"/>
    </source>
</evidence>
<keyword evidence="5" id="KW-1185">Reference proteome</keyword>
<dbReference type="EMBL" id="JANVFT010000027">
    <property type="protein sequence ID" value="KAJ4496599.1"/>
    <property type="molecule type" value="Genomic_DNA"/>
</dbReference>
<feature type="chain" id="PRO_5047441226" description="Brl1/Brr6 domain-containing protein" evidence="3">
    <location>
        <begin position="20"/>
        <end position="231"/>
    </location>
</feature>
<feature type="signal peptide" evidence="3">
    <location>
        <begin position="1"/>
        <end position="19"/>
    </location>
</feature>
<keyword evidence="2" id="KW-0812">Transmembrane</keyword>
<keyword evidence="3" id="KW-0732">Signal</keyword>
<evidence type="ECO:0000313" key="4">
    <source>
        <dbReference type="EMBL" id="KAJ4496599.1"/>
    </source>
</evidence>
<keyword evidence="2" id="KW-1133">Transmembrane helix</keyword>
<evidence type="ECO:0000256" key="3">
    <source>
        <dbReference type="SAM" id="SignalP"/>
    </source>
</evidence>
<comment type="caution">
    <text evidence="4">The sequence shown here is derived from an EMBL/GenBank/DDBJ whole genome shotgun (WGS) entry which is preliminary data.</text>
</comment>
<name>A0ABQ8VJL2_9AGAR</name>
<sequence>MHFLTTLLPLFTLAVHVAATNPDSIPLHDLPPPTYPEAVHPGHQGHDEPPPYTEAPGSHNPMPPAYLPPMSASFNSHGAQPPLRNMPPGCEATLRQQAYAAAIQLVPEHKSRLEVVVDYAKNLSFKYGLSYVLCAAVLLTGAVVIVVVLDHQPGSGCHDKTCNFSHRRNLDETFQAQKCERWDIEACNGGTSLTVKHSSQSVASKVSKVASEGPGKRDAARMSYRRRLELV</sequence>
<dbReference type="Proteomes" id="UP001150217">
    <property type="component" value="Unassembled WGS sequence"/>
</dbReference>
<evidence type="ECO:0008006" key="6">
    <source>
        <dbReference type="Google" id="ProtNLM"/>
    </source>
</evidence>
<feature type="transmembrane region" description="Helical" evidence="2">
    <location>
        <begin position="128"/>
        <end position="149"/>
    </location>
</feature>
<keyword evidence="2" id="KW-0472">Membrane</keyword>
<accession>A0ABQ8VJL2</accession>
<proteinExistence type="predicted"/>
<evidence type="ECO:0000256" key="1">
    <source>
        <dbReference type="SAM" id="MobiDB-lite"/>
    </source>
</evidence>
<gene>
    <name evidence="4" type="ORF">C8R41DRAFT_918442</name>
</gene>
<evidence type="ECO:0000313" key="5">
    <source>
        <dbReference type="Proteomes" id="UP001150217"/>
    </source>
</evidence>
<protein>
    <recommendedName>
        <fullName evidence="6">Brl1/Brr6 domain-containing protein</fullName>
    </recommendedName>
</protein>
<organism evidence="4 5">
    <name type="scientific">Lentinula lateritia</name>
    <dbReference type="NCBI Taxonomy" id="40482"/>
    <lineage>
        <taxon>Eukaryota</taxon>
        <taxon>Fungi</taxon>
        <taxon>Dikarya</taxon>
        <taxon>Basidiomycota</taxon>
        <taxon>Agaricomycotina</taxon>
        <taxon>Agaricomycetes</taxon>
        <taxon>Agaricomycetidae</taxon>
        <taxon>Agaricales</taxon>
        <taxon>Marasmiineae</taxon>
        <taxon>Omphalotaceae</taxon>
        <taxon>Lentinula</taxon>
    </lineage>
</organism>
<feature type="region of interest" description="Disordered" evidence="1">
    <location>
        <begin position="32"/>
        <end position="60"/>
    </location>
</feature>